<proteinExistence type="predicted"/>
<dbReference type="PROSITE" id="PS00463">
    <property type="entry name" value="ZN2_CY6_FUNGAL_1"/>
    <property type="match status" value="1"/>
</dbReference>
<dbReference type="PANTHER" id="PTHR47338">
    <property type="entry name" value="ZN(II)2CYS6 TRANSCRIPTION FACTOR (EUROFUNG)-RELATED"/>
    <property type="match status" value="1"/>
</dbReference>
<dbReference type="OrthoDB" id="3862662at2759"/>
<dbReference type="SMART" id="SM00066">
    <property type="entry name" value="GAL4"/>
    <property type="match status" value="1"/>
</dbReference>
<gene>
    <name evidence="7" type="ORF">BDV95DRAFT_266436</name>
</gene>
<name>A0A7C8HYG7_9PLEO</name>
<protein>
    <recommendedName>
        <fullName evidence="6">Zn(2)-C6 fungal-type domain-containing protein</fullName>
    </recommendedName>
</protein>
<reference evidence="7 8" key="1">
    <citation type="submission" date="2020-01" db="EMBL/GenBank/DDBJ databases">
        <authorList>
            <consortium name="DOE Joint Genome Institute"/>
            <person name="Haridas S."/>
            <person name="Albert R."/>
            <person name="Binder M."/>
            <person name="Bloem J."/>
            <person name="Labutti K."/>
            <person name="Salamov A."/>
            <person name="Andreopoulos B."/>
            <person name="Baker S.E."/>
            <person name="Barry K."/>
            <person name="Bills G."/>
            <person name="Bluhm B.H."/>
            <person name="Cannon C."/>
            <person name="Castanera R."/>
            <person name="Culley D.E."/>
            <person name="Daum C."/>
            <person name="Ezra D."/>
            <person name="Gonzalez J.B."/>
            <person name="Henrissat B."/>
            <person name="Kuo A."/>
            <person name="Liang C."/>
            <person name="Lipzen A."/>
            <person name="Lutzoni F."/>
            <person name="Magnuson J."/>
            <person name="Mondo S."/>
            <person name="Nolan M."/>
            <person name="Ohm R."/>
            <person name="Pangilinan J."/>
            <person name="Park H.-J.H."/>
            <person name="Ramirez L."/>
            <person name="Alfaro M."/>
            <person name="Sun H."/>
            <person name="Tritt A."/>
            <person name="Yoshinaga Y."/>
            <person name="Zwiers L.-H.L."/>
            <person name="Turgeon B.G."/>
            <person name="Goodwin S.B."/>
            <person name="Spatafora J.W."/>
            <person name="Crous P.W."/>
            <person name="Grigoriev I.V."/>
        </authorList>
    </citation>
    <scope>NUCLEOTIDE SEQUENCE [LARGE SCALE GENOMIC DNA]</scope>
    <source>
        <strain evidence="7 8">CBS 611.86</strain>
    </source>
</reference>
<keyword evidence="5" id="KW-0539">Nucleus</keyword>
<dbReference type="GO" id="GO:0005634">
    <property type="term" value="C:nucleus"/>
    <property type="evidence" value="ECO:0007669"/>
    <property type="project" value="UniProtKB-SubCell"/>
</dbReference>
<evidence type="ECO:0000256" key="1">
    <source>
        <dbReference type="ARBA" id="ARBA00004123"/>
    </source>
</evidence>
<keyword evidence="2" id="KW-0479">Metal-binding</keyword>
<evidence type="ECO:0000313" key="7">
    <source>
        <dbReference type="EMBL" id="KAF2865057.1"/>
    </source>
</evidence>
<keyword evidence="4" id="KW-0804">Transcription</keyword>
<feature type="domain" description="Zn(2)-C6 fungal-type" evidence="6">
    <location>
        <begin position="14"/>
        <end position="44"/>
    </location>
</feature>
<dbReference type="CDD" id="cd12148">
    <property type="entry name" value="fungal_TF_MHR"/>
    <property type="match status" value="1"/>
</dbReference>
<dbReference type="Gene3D" id="4.10.240.10">
    <property type="entry name" value="Zn(2)-C6 fungal-type DNA-binding domain"/>
    <property type="match status" value="1"/>
</dbReference>
<evidence type="ECO:0000256" key="5">
    <source>
        <dbReference type="ARBA" id="ARBA00023242"/>
    </source>
</evidence>
<dbReference type="AlphaFoldDB" id="A0A7C8HYG7"/>
<dbReference type="GO" id="GO:0000981">
    <property type="term" value="F:DNA-binding transcription factor activity, RNA polymerase II-specific"/>
    <property type="evidence" value="ECO:0007669"/>
    <property type="project" value="InterPro"/>
</dbReference>
<dbReference type="InterPro" id="IPR050815">
    <property type="entry name" value="TF_fung"/>
</dbReference>
<dbReference type="GO" id="GO:0008270">
    <property type="term" value="F:zinc ion binding"/>
    <property type="evidence" value="ECO:0007669"/>
    <property type="project" value="InterPro"/>
</dbReference>
<accession>A0A7C8HYG7</accession>
<evidence type="ECO:0000259" key="6">
    <source>
        <dbReference type="PROSITE" id="PS50048"/>
    </source>
</evidence>
<dbReference type="Pfam" id="PF00172">
    <property type="entry name" value="Zn_clus"/>
    <property type="match status" value="1"/>
</dbReference>
<dbReference type="PANTHER" id="PTHR47338:SF20">
    <property type="entry name" value="ZN(II)2CYS6 TRANSCRIPTION FACTOR (EUROFUNG)"/>
    <property type="match status" value="1"/>
</dbReference>
<evidence type="ECO:0000256" key="4">
    <source>
        <dbReference type="ARBA" id="ARBA00023163"/>
    </source>
</evidence>
<evidence type="ECO:0000256" key="2">
    <source>
        <dbReference type="ARBA" id="ARBA00022723"/>
    </source>
</evidence>
<dbReference type="Proteomes" id="UP000481861">
    <property type="component" value="Unassembled WGS sequence"/>
</dbReference>
<dbReference type="InterPro" id="IPR036864">
    <property type="entry name" value="Zn2-C6_fun-type_DNA-bd_sf"/>
</dbReference>
<evidence type="ECO:0000256" key="3">
    <source>
        <dbReference type="ARBA" id="ARBA00023015"/>
    </source>
</evidence>
<organism evidence="7 8">
    <name type="scientific">Massariosphaeria phaeospora</name>
    <dbReference type="NCBI Taxonomy" id="100035"/>
    <lineage>
        <taxon>Eukaryota</taxon>
        <taxon>Fungi</taxon>
        <taxon>Dikarya</taxon>
        <taxon>Ascomycota</taxon>
        <taxon>Pezizomycotina</taxon>
        <taxon>Dothideomycetes</taxon>
        <taxon>Pleosporomycetidae</taxon>
        <taxon>Pleosporales</taxon>
        <taxon>Pleosporales incertae sedis</taxon>
        <taxon>Massariosphaeria</taxon>
    </lineage>
</organism>
<evidence type="ECO:0000313" key="8">
    <source>
        <dbReference type="Proteomes" id="UP000481861"/>
    </source>
</evidence>
<dbReference type="InterPro" id="IPR001138">
    <property type="entry name" value="Zn2Cys6_DnaBD"/>
</dbReference>
<keyword evidence="8" id="KW-1185">Reference proteome</keyword>
<sequence length="272" mass="29849">MSNRETGQLKSPNACESCRSRKQRCDKTLPSCSRCTSKLLPCSYFQSQLDARKSPASFSIPALLVQQCPNCLDLSVHGDRELLQASSTDSDPSQMTRLVAEVFESARLTPTSLASDYTKTIHTRLPIVDPDELISKLGSWPAPQTGDADLAALLWALYLVTRRPCADAAHSTRSVLYRSVRQMFMLRVSGGVTIELLQAGLLITYYACGHGLPQDAHLILATCATMARLMGFDFDAMDSSGALNDQRSACRWAIVLLDRFASQRSHVPVAPH</sequence>
<comment type="subcellular location">
    <subcellularLocation>
        <location evidence="1">Nucleus</location>
    </subcellularLocation>
</comment>
<dbReference type="PROSITE" id="PS50048">
    <property type="entry name" value="ZN2_CY6_FUNGAL_2"/>
    <property type="match status" value="1"/>
</dbReference>
<comment type="caution">
    <text evidence="7">The sequence shown here is derived from an EMBL/GenBank/DDBJ whole genome shotgun (WGS) entry which is preliminary data.</text>
</comment>
<dbReference type="EMBL" id="JAADJZ010000037">
    <property type="protein sequence ID" value="KAF2865057.1"/>
    <property type="molecule type" value="Genomic_DNA"/>
</dbReference>
<keyword evidence="3" id="KW-0805">Transcription regulation</keyword>
<dbReference type="CDD" id="cd00067">
    <property type="entry name" value="GAL4"/>
    <property type="match status" value="1"/>
</dbReference>
<dbReference type="SUPFAM" id="SSF57701">
    <property type="entry name" value="Zn2/Cys6 DNA-binding domain"/>
    <property type="match status" value="1"/>
</dbReference>